<proteinExistence type="predicted"/>
<sequence>MSSSRPDHSAEPVERSAEPVELFVIGRTLRGTLGDAFRAEAIARFESLHGTDSGGDGRSEVEADARTVQSGLSRTVDLTAVAVTRAGAVSVDAGVADPTFGSTTGSADSTTGESAFEVMVDELDGIRPIPGPPGVDLTRRAVVRVRPNAGGVPLAFRVHVLTRD</sequence>
<dbReference type="EMBL" id="JANLCM010000002">
    <property type="protein sequence ID" value="MCS5719879.1"/>
    <property type="molecule type" value="Genomic_DNA"/>
</dbReference>
<organism evidence="1 2">
    <name type="scientific">Herbiconiux aconitum</name>
    <dbReference type="NCBI Taxonomy" id="2970913"/>
    <lineage>
        <taxon>Bacteria</taxon>
        <taxon>Bacillati</taxon>
        <taxon>Actinomycetota</taxon>
        <taxon>Actinomycetes</taxon>
        <taxon>Micrococcales</taxon>
        <taxon>Microbacteriaceae</taxon>
        <taxon>Herbiconiux</taxon>
    </lineage>
</organism>
<reference evidence="1" key="1">
    <citation type="submission" date="2022-08" db="EMBL/GenBank/DDBJ databases">
        <authorList>
            <person name="Deng Y."/>
            <person name="Han X.-F."/>
            <person name="Zhang Y.-Q."/>
        </authorList>
    </citation>
    <scope>NUCLEOTIDE SEQUENCE</scope>
    <source>
        <strain evidence="1">CPCC 205763</strain>
    </source>
</reference>
<name>A0ABT2GUI7_9MICO</name>
<evidence type="ECO:0000313" key="2">
    <source>
        <dbReference type="Proteomes" id="UP001165584"/>
    </source>
</evidence>
<gene>
    <name evidence="1" type="ORF">N1027_17250</name>
</gene>
<protein>
    <submittedName>
        <fullName evidence="1">Uncharacterized protein</fullName>
    </submittedName>
</protein>
<comment type="caution">
    <text evidence="1">The sequence shown here is derived from an EMBL/GenBank/DDBJ whole genome shotgun (WGS) entry which is preliminary data.</text>
</comment>
<evidence type="ECO:0000313" key="1">
    <source>
        <dbReference type="EMBL" id="MCS5719879.1"/>
    </source>
</evidence>
<dbReference type="Proteomes" id="UP001165584">
    <property type="component" value="Unassembled WGS sequence"/>
</dbReference>
<accession>A0ABT2GUI7</accession>
<keyword evidence="2" id="KW-1185">Reference proteome</keyword>
<dbReference type="RefSeq" id="WP_259509467.1">
    <property type="nucleotide sequence ID" value="NZ_JANLCM010000002.1"/>
</dbReference>